<keyword evidence="2" id="KW-0472">Membrane</keyword>
<dbReference type="Gene3D" id="2.60.40.10">
    <property type="entry name" value="Immunoglobulins"/>
    <property type="match status" value="2"/>
</dbReference>
<dbReference type="InterPro" id="IPR036116">
    <property type="entry name" value="FN3_sf"/>
</dbReference>
<dbReference type="AlphaFoldDB" id="K1RJR6"/>
<name>K1RJR6_MAGGI</name>
<dbReference type="PROSITE" id="PS50835">
    <property type="entry name" value="IG_LIKE"/>
    <property type="match status" value="1"/>
</dbReference>
<proteinExistence type="predicted"/>
<keyword evidence="2" id="KW-0812">Transmembrane</keyword>
<gene>
    <name evidence="3" type="ORF">CGI_10021202</name>
</gene>
<dbReference type="InterPro" id="IPR003961">
    <property type="entry name" value="FN3_dom"/>
</dbReference>
<dbReference type="SUPFAM" id="SSF49265">
    <property type="entry name" value="Fibronectin type III"/>
    <property type="match status" value="1"/>
</dbReference>
<feature type="region of interest" description="Disordered" evidence="1">
    <location>
        <begin position="70"/>
        <end position="89"/>
    </location>
</feature>
<dbReference type="CDD" id="cd00063">
    <property type="entry name" value="FN3"/>
    <property type="match status" value="1"/>
</dbReference>
<evidence type="ECO:0008006" key="4">
    <source>
        <dbReference type="Google" id="ProtNLM"/>
    </source>
</evidence>
<dbReference type="SUPFAM" id="SSF48726">
    <property type="entry name" value="Immunoglobulin"/>
    <property type="match status" value="1"/>
</dbReference>
<organism evidence="3">
    <name type="scientific">Magallana gigas</name>
    <name type="common">Pacific oyster</name>
    <name type="synonym">Crassostrea gigas</name>
    <dbReference type="NCBI Taxonomy" id="29159"/>
    <lineage>
        <taxon>Eukaryota</taxon>
        <taxon>Metazoa</taxon>
        <taxon>Spiralia</taxon>
        <taxon>Lophotrochozoa</taxon>
        <taxon>Mollusca</taxon>
        <taxon>Bivalvia</taxon>
        <taxon>Autobranchia</taxon>
        <taxon>Pteriomorphia</taxon>
        <taxon>Ostreida</taxon>
        <taxon>Ostreoidea</taxon>
        <taxon>Ostreidae</taxon>
        <taxon>Magallana</taxon>
    </lineage>
</organism>
<dbReference type="PROSITE" id="PS50853">
    <property type="entry name" value="FN3"/>
    <property type="match status" value="1"/>
</dbReference>
<evidence type="ECO:0000313" key="3">
    <source>
        <dbReference type="EMBL" id="EKC41860.1"/>
    </source>
</evidence>
<reference evidence="3" key="1">
    <citation type="journal article" date="2012" name="Nature">
        <title>The oyster genome reveals stress adaptation and complexity of shell formation.</title>
        <authorList>
            <person name="Zhang G."/>
            <person name="Fang X."/>
            <person name="Guo X."/>
            <person name="Li L."/>
            <person name="Luo R."/>
            <person name="Xu F."/>
            <person name="Yang P."/>
            <person name="Zhang L."/>
            <person name="Wang X."/>
            <person name="Qi H."/>
            <person name="Xiong Z."/>
            <person name="Que H."/>
            <person name="Xie Y."/>
            <person name="Holland P.W."/>
            <person name="Paps J."/>
            <person name="Zhu Y."/>
            <person name="Wu F."/>
            <person name="Chen Y."/>
            <person name="Wang J."/>
            <person name="Peng C."/>
            <person name="Meng J."/>
            <person name="Yang L."/>
            <person name="Liu J."/>
            <person name="Wen B."/>
            <person name="Zhang N."/>
            <person name="Huang Z."/>
            <person name="Zhu Q."/>
            <person name="Feng Y."/>
            <person name="Mount A."/>
            <person name="Hedgecock D."/>
            <person name="Xu Z."/>
            <person name="Liu Y."/>
            <person name="Domazet-Loso T."/>
            <person name="Du Y."/>
            <person name="Sun X."/>
            <person name="Zhang S."/>
            <person name="Liu B."/>
            <person name="Cheng P."/>
            <person name="Jiang X."/>
            <person name="Li J."/>
            <person name="Fan D."/>
            <person name="Wang W."/>
            <person name="Fu W."/>
            <person name="Wang T."/>
            <person name="Wang B."/>
            <person name="Zhang J."/>
            <person name="Peng Z."/>
            <person name="Li Y."/>
            <person name="Li N."/>
            <person name="Wang J."/>
            <person name="Chen M."/>
            <person name="He Y."/>
            <person name="Tan F."/>
            <person name="Song X."/>
            <person name="Zheng Q."/>
            <person name="Huang R."/>
            <person name="Yang H."/>
            <person name="Du X."/>
            <person name="Chen L."/>
            <person name="Yang M."/>
            <person name="Gaffney P.M."/>
            <person name="Wang S."/>
            <person name="Luo L."/>
            <person name="She Z."/>
            <person name="Ming Y."/>
            <person name="Huang W."/>
            <person name="Zhang S."/>
            <person name="Huang B."/>
            <person name="Zhang Y."/>
            <person name="Qu T."/>
            <person name="Ni P."/>
            <person name="Miao G."/>
            <person name="Wang J."/>
            <person name="Wang Q."/>
            <person name="Steinberg C.E."/>
            <person name="Wang H."/>
            <person name="Li N."/>
            <person name="Qian L."/>
            <person name="Zhang G."/>
            <person name="Li Y."/>
            <person name="Yang H."/>
            <person name="Liu X."/>
            <person name="Wang J."/>
            <person name="Yin Y."/>
            <person name="Wang J."/>
        </authorList>
    </citation>
    <scope>NUCLEOTIDE SEQUENCE [LARGE SCALE GENOMIC DNA]</scope>
    <source>
        <strain evidence="3">05x7-T-G4-1.051#20</strain>
    </source>
</reference>
<accession>K1RJR6</accession>
<dbReference type="InterPro" id="IPR007110">
    <property type="entry name" value="Ig-like_dom"/>
</dbReference>
<sequence>MFWGTGLDKEATLYTKINKWSGKNKLGLLYQTLANKHTRKLRSSSLPRKGAATEGQPNIEDFLNDLRRQRNKNEKCDKDKPSKPKVNGDTDKMINTYAALTCSSNSTYAPDYYSKLVTLSYTWFVNDTKMNGETDETLRFQVTRAHKYNRYSCEATAMELDSYRSDTVQINPLYKPCPPVNITVYYMTNGYINLTWISEFDGGLEQLFILSLEEEANWRVVANITDPGEGKVAHVEFGPLTPGEEHVFQLQSCNSINCSSFVDDIRVTVKGDEFAETSLTVVFVICFSVIGLVLIMAGIFVCFKITRGSFRQTGKPGDKNIDTKSHGMTPHYDDLHGTAREVAYTALGQSEMETTYEDM</sequence>
<keyword evidence="2" id="KW-1133">Transmembrane helix</keyword>
<protein>
    <recommendedName>
        <fullName evidence="4">Ig-like domain-containing protein</fullName>
    </recommendedName>
</protein>
<dbReference type="EMBL" id="JH819078">
    <property type="protein sequence ID" value="EKC41860.1"/>
    <property type="molecule type" value="Genomic_DNA"/>
</dbReference>
<evidence type="ECO:0000256" key="1">
    <source>
        <dbReference type="SAM" id="MobiDB-lite"/>
    </source>
</evidence>
<dbReference type="InterPro" id="IPR013783">
    <property type="entry name" value="Ig-like_fold"/>
</dbReference>
<dbReference type="InParanoid" id="K1RJR6"/>
<feature type="transmembrane region" description="Helical" evidence="2">
    <location>
        <begin position="279"/>
        <end position="303"/>
    </location>
</feature>
<dbReference type="HOGENOM" id="CLU_772223_0_0_1"/>
<evidence type="ECO:0000256" key="2">
    <source>
        <dbReference type="SAM" id="Phobius"/>
    </source>
</evidence>
<dbReference type="InterPro" id="IPR036179">
    <property type="entry name" value="Ig-like_dom_sf"/>
</dbReference>